<evidence type="ECO:0000256" key="2">
    <source>
        <dbReference type="ARBA" id="ARBA00009256"/>
    </source>
</evidence>
<feature type="region of interest" description="Disordered" evidence="9">
    <location>
        <begin position="239"/>
        <end position="270"/>
    </location>
</feature>
<dbReference type="GO" id="GO:0005524">
    <property type="term" value="F:ATP binding"/>
    <property type="evidence" value="ECO:0007669"/>
    <property type="project" value="UniProtKB-KW"/>
</dbReference>
<dbReference type="GO" id="GO:0015940">
    <property type="term" value="P:pantothenate biosynthetic process"/>
    <property type="evidence" value="ECO:0007669"/>
    <property type="project" value="UniProtKB-UniRule"/>
</dbReference>
<evidence type="ECO:0000256" key="7">
    <source>
        <dbReference type="ARBA" id="ARBA00048258"/>
    </source>
</evidence>
<evidence type="ECO:0000256" key="4">
    <source>
        <dbReference type="ARBA" id="ARBA00022655"/>
    </source>
</evidence>
<dbReference type="Gene3D" id="3.40.50.620">
    <property type="entry name" value="HUPs"/>
    <property type="match status" value="1"/>
</dbReference>
<feature type="binding site" evidence="8">
    <location>
        <position position="48"/>
    </location>
    <ligand>
        <name>beta-alanine</name>
        <dbReference type="ChEBI" id="CHEBI:57966"/>
    </ligand>
</feature>
<dbReference type="InterPro" id="IPR004821">
    <property type="entry name" value="Cyt_trans-like"/>
</dbReference>
<feature type="binding site" evidence="8">
    <location>
        <begin position="17"/>
        <end position="24"/>
    </location>
    <ligand>
        <name>ATP</name>
        <dbReference type="ChEBI" id="CHEBI:30616"/>
    </ligand>
</feature>
<protein>
    <recommendedName>
        <fullName evidence="8">Pantothenate synthetase</fullName>
        <shortName evidence="8">PS</shortName>
        <ecNumber evidence="8">6.3.2.1</ecNumber>
    </recommendedName>
    <alternativeName>
        <fullName evidence="8">Pantoate--beta-alanine ligase</fullName>
    </alternativeName>
    <alternativeName>
        <fullName evidence="8">Pantoate-activating enzyme</fullName>
    </alternativeName>
</protein>
<feature type="binding site" evidence="8">
    <location>
        <position position="163"/>
    </location>
    <ligand>
        <name>ATP</name>
        <dbReference type="ChEBI" id="CHEBI:30616"/>
    </ligand>
</feature>
<evidence type="ECO:0000256" key="8">
    <source>
        <dbReference type="HAMAP-Rule" id="MF_00158"/>
    </source>
</evidence>
<comment type="pathway">
    <text evidence="1 8">Cofactor biosynthesis; (R)-pantothenate biosynthesis; (R)-pantothenate from (R)-pantoate and beta-alanine: step 1/1.</text>
</comment>
<feature type="active site" description="Proton donor" evidence="8">
    <location>
        <position position="24"/>
    </location>
</feature>
<dbReference type="EC" id="6.3.2.1" evidence="8"/>
<dbReference type="SUPFAM" id="SSF52374">
    <property type="entry name" value="Nucleotidylyl transferase"/>
    <property type="match status" value="1"/>
</dbReference>
<name>A0A172TCP9_9DEIO</name>
<keyword evidence="8" id="KW-0963">Cytoplasm</keyword>
<evidence type="ECO:0000256" key="1">
    <source>
        <dbReference type="ARBA" id="ARBA00004990"/>
    </source>
</evidence>
<evidence type="ECO:0000256" key="3">
    <source>
        <dbReference type="ARBA" id="ARBA00022598"/>
    </source>
</evidence>
<keyword evidence="6 8" id="KW-0067">ATP-binding</keyword>
<dbReference type="UniPathway" id="UPA00028">
    <property type="reaction ID" value="UER00005"/>
</dbReference>
<comment type="subunit">
    <text evidence="8">Homodimer.</text>
</comment>
<evidence type="ECO:0000256" key="9">
    <source>
        <dbReference type="SAM" id="MobiDB-lite"/>
    </source>
</evidence>
<dbReference type="GO" id="GO:0005829">
    <property type="term" value="C:cytosol"/>
    <property type="evidence" value="ECO:0007669"/>
    <property type="project" value="TreeGrafter"/>
</dbReference>
<dbReference type="InterPro" id="IPR014729">
    <property type="entry name" value="Rossmann-like_a/b/a_fold"/>
</dbReference>
<organism evidence="10 11">
    <name type="scientific">Deinococcus puniceus</name>
    <dbReference type="NCBI Taxonomy" id="1182568"/>
    <lineage>
        <taxon>Bacteria</taxon>
        <taxon>Thermotogati</taxon>
        <taxon>Deinococcota</taxon>
        <taxon>Deinococci</taxon>
        <taxon>Deinococcales</taxon>
        <taxon>Deinococcaceae</taxon>
        <taxon>Deinococcus</taxon>
    </lineage>
</organism>
<feature type="binding site" evidence="8">
    <location>
        <begin position="171"/>
        <end position="174"/>
    </location>
    <ligand>
        <name>ATP</name>
        <dbReference type="ChEBI" id="CHEBI:30616"/>
    </ligand>
</feature>
<dbReference type="AlphaFoldDB" id="A0A172TCP9"/>
<evidence type="ECO:0000313" key="11">
    <source>
        <dbReference type="Proteomes" id="UP000077363"/>
    </source>
</evidence>
<dbReference type="GO" id="GO:0004592">
    <property type="term" value="F:pantoate-beta-alanine ligase activity"/>
    <property type="evidence" value="ECO:0007669"/>
    <property type="project" value="UniProtKB-UniRule"/>
</dbReference>
<comment type="function">
    <text evidence="8">Catalyzes the condensation of pantoate with beta-alanine in an ATP-dependent reaction via a pantoyl-adenylate intermediate.</text>
</comment>
<dbReference type="InterPro" id="IPR042176">
    <property type="entry name" value="Pantoate_ligase_C"/>
</dbReference>
<dbReference type="PANTHER" id="PTHR21299">
    <property type="entry name" value="CYTIDYLATE KINASE/PANTOATE-BETA-ALANINE LIGASE"/>
    <property type="match status" value="1"/>
</dbReference>
<dbReference type="CDD" id="cd00560">
    <property type="entry name" value="PanC"/>
    <property type="match status" value="1"/>
</dbReference>
<dbReference type="Gene3D" id="3.30.1300.10">
    <property type="entry name" value="Pantoate-beta-alanine ligase, C-terminal domain"/>
    <property type="match status" value="1"/>
</dbReference>
<dbReference type="NCBIfam" id="TIGR00125">
    <property type="entry name" value="cyt_tran_rel"/>
    <property type="match status" value="1"/>
</dbReference>
<feature type="binding site" evidence="8">
    <location>
        <position position="48"/>
    </location>
    <ligand>
        <name>(R)-pantoate</name>
        <dbReference type="ChEBI" id="CHEBI:15980"/>
    </ligand>
</feature>
<comment type="catalytic activity">
    <reaction evidence="7 8">
        <text>(R)-pantoate + beta-alanine + ATP = (R)-pantothenate + AMP + diphosphate + H(+)</text>
        <dbReference type="Rhea" id="RHEA:10912"/>
        <dbReference type="ChEBI" id="CHEBI:15378"/>
        <dbReference type="ChEBI" id="CHEBI:15980"/>
        <dbReference type="ChEBI" id="CHEBI:29032"/>
        <dbReference type="ChEBI" id="CHEBI:30616"/>
        <dbReference type="ChEBI" id="CHEBI:33019"/>
        <dbReference type="ChEBI" id="CHEBI:57966"/>
        <dbReference type="ChEBI" id="CHEBI:456215"/>
        <dbReference type="EC" id="6.3.2.1"/>
    </reaction>
</comment>
<dbReference type="PANTHER" id="PTHR21299:SF1">
    <property type="entry name" value="PANTOATE--BETA-ALANINE LIGASE"/>
    <property type="match status" value="1"/>
</dbReference>
<keyword evidence="3 8" id="KW-0436">Ligase</keyword>
<evidence type="ECO:0000313" key="10">
    <source>
        <dbReference type="EMBL" id="ANE44835.1"/>
    </source>
</evidence>
<dbReference type="EMBL" id="CP011387">
    <property type="protein sequence ID" value="ANE44835.1"/>
    <property type="molecule type" value="Genomic_DNA"/>
</dbReference>
<evidence type="ECO:0000256" key="5">
    <source>
        <dbReference type="ARBA" id="ARBA00022741"/>
    </source>
</evidence>
<comment type="subcellular location">
    <subcellularLocation>
        <location evidence="8">Cytoplasm</location>
    </subcellularLocation>
</comment>
<keyword evidence="5 8" id="KW-0547">Nucleotide-binding</keyword>
<dbReference type="NCBIfam" id="TIGR00018">
    <property type="entry name" value="panC"/>
    <property type="match status" value="1"/>
</dbReference>
<dbReference type="Pfam" id="PF02569">
    <property type="entry name" value="Pantoate_ligase"/>
    <property type="match status" value="1"/>
</dbReference>
<dbReference type="InterPro" id="IPR003721">
    <property type="entry name" value="Pantoate_ligase"/>
</dbReference>
<comment type="miscellaneous">
    <text evidence="8">The reaction proceeds by a bi uni uni bi ping pong mechanism.</text>
</comment>
<keyword evidence="4 8" id="KW-0566">Pantothenate biosynthesis</keyword>
<reference evidence="10 11" key="1">
    <citation type="submission" date="2015-01" db="EMBL/GenBank/DDBJ databases">
        <title>Deinococcus puniceus/DY1/ whole genome sequencing.</title>
        <authorList>
            <person name="Kim M.K."/>
            <person name="Srinivasan S."/>
            <person name="Lee J.-J."/>
        </authorList>
    </citation>
    <scope>NUCLEOTIDE SEQUENCE [LARGE SCALE GENOMIC DNA]</scope>
    <source>
        <strain evidence="10 11">DY1</strain>
    </source>
</reference>
<accession>A0A172TCP9</accession>
<proteinExistence type="inferred from homology"/>
<evidence type="ECO:0000256" key="6">
    <source>
        <dbReference type="ARBA" id="ARBA00022840"/>
    </source>
</evidence>
<gene>
    <name evidence="8" type="primary">panC</name>
    <name evidence="10" type="ORF">SU48_06940</name>
</gene>
<feature type="binding site" evidence="8">
    <location>
        <begin position="134"/>
        <end position="137"/>
    </location>
    <ligand>
        <name>ATP</name>
        <dbReference type="ChEBI" id="CHEBI:30616"/>
    </ligand>
</feature>
<dbReference type="PATRIC" id="fig|1182568.3.peg.1444"/>
<feature type="compositionally biased region" description="Basic and acidic residues" evidence="9">
    <location>
        <begin position="257"/>
        <end position="268"/>
    </location>
</feature>
<dbReference type="Proteomes" id="UP000077363">
    <property type="component" value="Chromosome"/>
</dbReference>
<dbReference type="HAMAP" id="MF_00158">
    <property type="entry name" value="PanC"/>
    <property type="match status" value="1"/>
</dbReference>
<comment type="similarity">
    <text evidence="2 8">Belongs to the pantothenate synthetase family.</text>
</comment>
<dbReference type="KEGG" id="dpu:SU48_06940"/>
<feature type="binding site" evidence="8">
    <location>
        <position position="140"/>
    </location>
    <ligand>
        <name>(R)-pantoate</name>
        <dbReference type="ChEBI" id="CHEBI:15980"/>
    </ligand>
</feature>
<keyword evidence="11" id="KW-1185">Reference proteome</keyword>
<dbReference type="STRING" id="1182568.SU48_06940"/>
<sequence length="315" mass="33786">MRSVLAGRGRVGFVPTMGYLHEGHATLISQARAECDLLVVSIFVNPLQFGAGEDLNKYPRDLPRDLGVAGGAGADVLFTPSVDLMYPDGFSTRVTVSGVSEGLDGASRPGHFTGVATVVLKLLNLVRPDRVYLGEKDWQQLAVLRRMVRDLNVNVDVIGVPTVRAASGLALSSRNAYLTPEQQARAAVLQRALRAVQDSHAAGETQVQTLQQAGLDVLATDEAVELDYLSIVDAKMQPLDSVEPPSKMPGKTLGVDAQERDRNDRAGGDNRNMTRVLLAARMFGVRLIDNLPLMAALSSEDQASESQAFEAQAPA</sequence>